<dbReference type="InterPro" id="IPR043128">
    <property type="entry name" value="Rev_trsase/Diguanyl_cyclase"/>
</dbReference>
<dbReference type="PROSITE" id="PS50887">
    <property type="entry name" value="GGDEF"/>
    <property type="match status" value="1"/>
</dbReference>
<evidence type="ECO:0000256" key="2">
    <source>
        <dbReference type="SAM" id="Phobius"/>
    </source>
</evidence>
<dbReference type="NCBIfam" id="TIGR00254">
    <property type="entry name" value="GGDEF"/>
    <property type="match status" value="1"/>
</dbReference>
<keyword evidence="2" id="KW-0472">Membrane</keyword>
<dbReference type="Pfam" id="PF00563">
    <property type="entry name" value="EAL"/>
    <property type="match status" value="1"/>
</dbReference>
<dbReference type="Proteomes" id="UP000292564">
    <property type="component" value="Unassembled WGS sequence"/>
</dbReference>
<feature type="domain" description="EAL" evidence="3">
    <location>
        <begin position="517"/>
        <end position="774"/>
    </location>
</feature>
<dbReference type="SMART" id="SM00267">
    <property type="entry name" value="GGDEF"/>
    <property type="match status" value="1"/>
</dbReference>
<feature type="transmembrane region" description="Helical" evidence="2">
    <location>
        <begin position="245"/>
        <end position="262"/>
    </location>
</feature>
<dbReference type="PROSITE" id="PS50883">
    <property type="entry name" value="EAL"/>
    <property type="match status" value="1"/>
</dbReference>
<dbReference type="InterPro" id="IPR001633">
    <property type="entry name" value="EAL_dom"/>
</dbReference>
<comment type="caution">
    <text evidence="5">The sequence shown here is derived from an EMBL/GenBank/DDBJ whole genome shotgun (WGS) entry which is preliminary data.</text>
</comment>
<feature type="transmembrane region" description="Helical" evidence="2">
    <location>
        <begin position="117"/>
        <end position="136"/>
    </location>
</feature>
<dbReference type="Pfam" id="PF00990">
    <property type="entry name" value="GGDEF"/>
    <property type="match status" value="1"/>
</dbReference>
<sequence length="776" mass="83870">MLSLSVRPEQAGGQPPSGGFRPAPQRRVTTLAWAFVAASVGVLALVAWGPAVLRAPFTLLALAGGLWALTYGMRRNAAPEQRGPWRCLLVAAWLFLVAIVLRAVVPGAAATPPGPMVLIPDAFVLPAYLIMGYGFAGMLRRRRATEDAPARVDALLVGLATAFMTWTYVIAPQLGHDGVNVLRLANSCFPVIDVVLLVLVAQLTLAGGARQPALWLLIGGSTAMFAGDFLFTLRDGQILDLSQHTVETLFVAVFLLVGASALHPSMRTLTQPQQIIAQDLSKVRTVLIALVVVVPTVITTLEPPRGVVDAAVRSVLCALLVIGVLARVVRANNSQARAEQSIRRRATHDALTDLPNRELLAETIATWGDRAVAEQLEISLLFIDLDRFKMVNDHWGHQIGDELLCAVAGRLGTQVREDDLVCRIGGDEFVIALATPSHSRYAESLAERVLGEFVRPFRLSVGEVVISASIGVAKSLGGAHALELIRDADTAMYKAKGSGRNAFAMFDTSLRDEVRDRMNLEQALRGALERDELSVHFQPIVDLGTGELEGFEALMRWRHPVLGAVSPMQFIPIAEETGLIVEAGAWLLRESANQLTRWIAERPGGARELHVSVNVSVRQLRDGALVDVVRDVLAETGLPPQALWLEITESGVMEDLNTALATLHALRELGVVLCIDDFGTGYSSLSYLNRLPVGIVKLDRSFVSEVGESGANEPIVRAVLAMTGAMNLRVVAEGVETEVQRDWLRAQGCDLAQGWYYGAAKVATDLDDWIRPPATV</sequence>
<dbReference type="EMBL" id="SHKY01000001">
    <property type="protein sequence ID" value="RZU49232.1"/>
    <property type="molecule type" value="Genomic_DNA"/>
</dbReference>
<feature type="region of interest" description="Disordered" evidence="1">
    <location>
        <begin position="1"/>
        <end position="23"/>
    </location>
</feature>
<dbReference type="InterPro" id="IPR000160">
    <property type="entry name" value="GGDEF_dom"/>
</dbReference>
<gene>
    <name evidence="5" type="ORF">EV385_0973</name>
</gene>
<dbReference type="SMART" id="SM00052">
    <property type="entry name" value="EAL"/>
    <property type="match status" value="1"/>
</dbReference>
<evidence type="ECO:0000256" key="1">
    <source>
        <dbReference type="SAM" id="MobiDB-lite"/>
    </source>
</evidence>
<dbReference type="AlphaFoldDB" id="A0A4Q7ZER1"/>
<dbReference type="InterPro" id="IPR052155">
    <property type="entry name" value="Biofilm_reg_signaling"/>
</dbReference>
<name>A0A4Q7ZER1_9ACTN</name>
<feature type="transmembrane region" description="Helical" evidence="2">
    <location>
        <begin position="181"/>
        <end position="201"/>
    </location>
</feature>
<dbReference type="SUPFAM" id="SSF55073">
    <property type="entry name" value="Nucleotide cyclase"/>
    <property type="match status" value="1"/>
</dbReference>
<keyword evidence="2" id="KW-0812">Transmembrane</keyword>
<dbReference type="CDD" id="cd01949">
    <property type="entry name" value="GGDEF"/>
    <property type="match status" value="1"/>
</dbReference>
<evidence type="ECO:0000313" key="6">
    <source>
        <dbReference type="Proteomes" id="UP000292564"/>
    </source>
</evidence>
<reference evidence="5 6" key="1">
    <citation type="submission" date="2019-02" db="EMBL/GenBank/DDBJ databases">
        <title>Sequencing the genomes of 1000 actinobacteria strains.</title>
        <authorList>
            <person name="Klenk H.-P."/>
        </authorList>
    </citation>
    <scope>NUCLEOTIDE SEQUENCE [LARGE SCALE GENOMIC DNA]</scope>
    <source>
        <strain evidence="5 6">DSM 45162</strain>
    </source>
</reference>
<protein>
    <submittedName>
        <fullName evidence="5">Diguanylate cyclase (GGDEF)-like protein</fullName>
    </submittedName>
</protein>
<dbReference type="PANTHER" id="PTHR44757:SF2">
    <property type="entry name" value="BIOFILM ARCHITECTURE MAINTENANCE PROTEIN MBAA"/>
    <property type="match status" value="1"/>
</dbReference>
<feature type="transmembrane region" description="Helical" evidence="2">
    <location>
        <begin position="148"/>
        <end position="169"/>
    </location>
</feature>
<feature type="transmembrane region" description="Helical" evidence="2">
    <location>
        <begin position="55"/>
        <end position="73"/>
    </location>
</feature>
<dbReference type="InterPro" id="IPR035919">
    <property type="entry name" value="EAL_sf"/>
</dbReference>
<feature type="transmembrane region" description="Helical" evidence="2">
    <location>
        <begin position="307"/>
        <end position="329"/>
    </location>
</feature>
<dbReference type="Gene3D" id="3.20.20.450">
    <property type="entry name" value="EAL domain"/>
    <property type="match status" value="1"/>
</dbReference>
<dbReference type="Gene3D" id="3.30.70.270">
    <property type="match status" value="1"/>
</dbReference>
<organism evidence="5 6">
    <name type="scientific">Krasilnikovia cinnamomea</name>
    <dbReference type="NCBI Taxonomy" id="349313"/>
    <lineage>
        <taxon>Bacteria</taxon>
        <taxon>Bacillati</taxon>
        <taxon>Actinomycetota</taxon>
        <taxon>Actinomycetes</taxon>
        <taxon>Micromonosporales</taxon>
        <taxon>Micromonosporaceae</taxon>
        <taxon>Krasilnikovia</taxon>
    </lineage>
</organism>
<dbReference type="FunFam" id="3.30.70.270:FF:000001">
    <property type="entry name" value="Diguanylate cyclase domain protein"/>
    <property type="match status" value="1"/>
</dbReference>
<dbReference type="PANTHER" id="PTHR44757">
    <property type="entry name" value="DIGUANYLATE CYCLASE DGCP"/>
    <property type="match status" value="1"/>
</dbReference>
<evidence type="ECO:0000259" key="4">
    <source>
        <dbReference type="PROSITE" id="PS50887"/>
    </source>
</evidence>
<keyword evidence="2" id="KW-1133">Transmembrane helix</keyword>
<feature type="transmembrane region" description="Helical" evidence="2">
    <location>
        <begin position="213"/>
        <end position="233"/>
    </location>
</feature>
<evidence type="ECO:0000313" key="5">
    <source>
        <dbReference type="EMBL" id="RZU49232.1"/>
    </source>
</evidence>
<feature type="domain" description="GGDEF" evidence="4">
    <location>
        <begin position="376"/>
        <end position="508"/>
    </location>
</feature>
<feature type="transmembrane region" description="Helical" evidence="2">
    <location>
        <begin position="85"/>
        <end position="105"/>
    </location>
</feature>
<dbReference type="SUPFAM" id="SSF141868">
    <property type="entry name" value="EAL domain-like"/>
    <property type="match status" value="1"/>
</dbReference>
<dbReference type="CDD" id="cd01948">
    <property type="entry name" value="EAL"/>
    <property type="match status" value="1"/>
</dbReference>
<feature type="transmembrane region" description="Helical" evidence="2">
    <location>
        <begin position="31"/>
        <end position="49"/>
    </location>
</feature>
<keyword evidence="6" id="KW-1185">Reference proteome</keyword>
<feature type="transmembrane region" description="Helical" evidence="2">
    <location>
        <begin position="283"/>
        <end position="301"/>
    </location>
</feature>
<dbReference type="InterPro" id="IPR029787">
    <property type="entry name" value="Nucleotide_cyclase"/>
</dbReference>
<evidence type="ECO:0000259" key="3">
    <source>
        <dbReference type="PROSITE" id="PS50883"/>
    </source>
</evidence>
<proteinExistence type="predicted"/>
<accession>A0A4Q7ZER1</accession>